<comment type="caution">
    <text evidence="2">The sequence shown here is derived from an EMBL/GenBank/DDBJ whole genome shotgun (WGS) entry which is preliminary data.</text>
</comment>
<dbReference type="EMBL" id="JBBWWR010000010">
    <property type="protein sequence ID" value="KAK8960988.1"/>
    <property type="molecule type" value="Genomic_DNA"/>
</dbReference>
<evidence type="ECO:0000256" key="1">
    <source>
        <dbReference type="SAM" id="MobiDB-lite"/>
    </source>
</evidence>
<name>A0ABR2MA95_9ASPA</name>
<gene>
    <name evidence="2" type="ORF">KSP40_PGU011257</name>
</gene>
<sequence length="55" mass="5698">MRASSIHGCLRCSVASGIVTHLLSRVLRSGHELSSSVTSKGNIAALHNPSGQNLS</sequence>
<accession>A0ABR2MA95</accession>
<feature type="region of interest" description="Disordered" evidence="1">
    <location>
        <begin position="33"/>
        <end position="55"/>
    </location>
</feature>
<proteinExistence type="predicted"/>
<evidence type="ECO:0000313" key="3">
    <source>
        <dbReference type="Proteomes" id="UP001412067"/>
    </source>
</evidence>
<protein>
    <submittedName>
        <fullName evidence="2">Uncharacterized protein</fullName>
    </submittedName>
</protein>
<reference evidence="2 3" key="1">
    <citation type="journal article" date="2022" name="Nat. Plants">
        <title>Genomes of leafy and leafless Platanthera orchids illuminate the evolution of mycoheterotrophy.</title>
        <authorList>
            <person name="Li M.H."/>
            <person name="Liu K.W."/>
            <person name="Li Z."/>
            <person name="Lu H.C."/>
            <person name="Ye Q.L."/>
            <person name="Zhang D."/>
            <person name="Wang J.Y."/>
            <person name="Li Y.F."/>
            <person name="Zhong Z.M."/>
            <person name="Liu X."/>
            <person name="Yu X."/>
            <person name="Liu D.K."/>
            <person name="Tu X.D."/>
            <person name="Liu B."/>
            <person name="Hao Y."/>
            <person name="Liao X.Y."/>
            <person name="Jiang Y.T."/>
            <person name="Sun W.H."/>
            <person name="Chen J."/>
            <person name="Chen Y.Q."/>
            <person name="Ai Y."/>
            <person name="Zhai J.W."/>
            <person name="Wu S.S."/>
            <person name="Zhou Z."/>
            <person name="Hsiao Y.Y."/>
            <person name="Wu W.L."/>
            <person name="Chen Y.Y."/>
            <person name="Lin Y.F."/>
            <person name="Hsu J.L."/>
            <person name="Li C.Y."/>
            <person name="Wang Z.W."/>
            <person name="Zhao X."/>
            <person name="Zhong W.Y."/>
            <person name="Ma X.K."/>
            <person name="Ma L."/>
            <person name="Huang J."/>
            <person name="Chen G.Z."/>
            <person name="Huang M.Z."/>
            <person name="Huang L."/>
            <person name="Peng D.H."/>
            <person name="Luo Y.B."/>
            <person name="Zou S.Q."/>
            <person name="Chen S.P."/>
            <person name="Lan S."/>
            <person name="Tsai W.C."/>
            <person name="Van de Peer Y."/>
            <person name="Liu Z.J."/>
        </authorList>
    </citation>
    <scope>NUCLEOTIDE SEQUENCE [LARGE SCALE GENOMIC DNA]</scope>
    <source>
        <strain evidence="2">Lor288</strain>
    </source>
</reference>
<organism evidence="2 3">
    <name type="scientific">Platanthera guangdongensis</name>
    <dbReference type="NCBI Taxonomy" id="2320717"/>
    <lineage>
        <taxon>Eukaryota</taxon>
        <taxon>Viridiplantae</taxon>
        <taxon>Streptophyta</taxon>
        <taxon>Embryophyta</taxon>
        <taxon>Tracheophyta</taxon>
        <taxon>Spermatophyta</taxon>
        <taxon>Magnoliopsida</taxon>
        <taxon>Liliopsida</taxon>
        <taxon>Asparagales</taxon>
        <taxon>Orchidaceae</taxon>
        <taxon>Orchidoideae</taxon>
        <taxon>Orchideae</taxon>
        <taxon>Orchidinae</taxon>
        <taxon>Platanthera</taxon>
    </lineage>
</organism>
<keyword evidence="3" id="KW-1185">Reference proteome</keyword>
<dbReference type="Proteomes" id="UP001412067">
    <property type="component" value="Unassembled WGS sequence"/>
</dbReference>
<evidence type="ECO:0000313" key="2">
    <source>
        <dbReference type="EMBL" id="KAK8960988.1"/>
    </source>
</evidence>